<dbReference type="GO" id="GO:0008270">
    <property type="term" value="F:zinc ion binding"/>
    <property type="evidence" value="ECO:0007669"/>
    <property type="project" value="InterPro"/>
</dbReference>
<feature type="coiled-coil region" evidence="2">
    <location>
        <begin position="50"/>
        <end position="77"/>
    </location>
</feature>
<dbReference type="Proteomes" id="UP000800036">
    <property type="component" value="Unassembled WGS sequence"/>
</dbReference>
<dbReference type="InterPro" id="IPR001138">
    <property type="entry name" value="Zn2Cys6_DnaBD"/>
</dbReference>
<accession>A0A6A5VDS4</accession>
<sequence length="570" mass="64451">MPNVGKPSKGCQHCRDGKVKCDLKRPSCSQCIRAGKECYGYRDPLSMMFKNESNVVRNKAQKKYEELSRKRAVKKTTSKRLLVRAKMSDGSSSDAMTTPQSLETASTIPRTASPPRPMTSSIENQAISFFAANNLLQPSVVERGNYQWLFEMLRVPKISIMLKSSANAVSLATFATANKSQPLMKKAQGHYARALTSTNEALSDPAKVYDDSTLVSVILLGVYEMFVFEKHSLTAWMQHLKGAGTLFALRGENQFKSRLARQIFMQFYKTSVAKGVELGTPVPDNMAKLYRSLTSMQDYTMHGVERQVEVLEKAISLMANEEGDPVTLVSDILGLDCELGLVKFLLRTLWRYETVYLDKPAEHVFGHYYHIYTNAWVINLWTVLRICRIRLYKFVRAQVNKGLQCSPPLFSDEDAQKHLNTCKQVISSQMLDICASTPQLTGQIAFPHQVKRDVDFLKAGVETLNLRNKMFTIHPQGTFLEPFQSTGLDHLIGPLYELGRSDYGPRLTQWAIDQLYFIASRIGTRQAIYLAEELEQKLKDESNFRDWHDPCPTSAQLAAGFPLMSSTRRM</sequence>
<reference evidence="5" key="1">
    <citation type="journal article" date="2020" name="Stud. Mycol.">
        <title>101 Dothideomycetes genomes: a test case for predicting lifestyles and emergence of pathogens.</title>
        <authorList>
            <person name="Haridas S."/>
            <person name="Albert R."/>
            <person name="Binder M."/>
            <person name="Bloem J."/>
            <person name="Labutti K."/>
            <person name="Salamov A."/>
            <person name="Andreopoulos B."/>
            <person name="Baker S."/>
            <person name="Barry K."/>
            <person name="Bills G."/>
            <person name="Bluhm B."/>
            <person name="Cannon C."/>
            <person name="Castanera R."/>
            <person name="Culley D."/>
            <person name="Daum C."/>
            <person name="Ezra D."/>
            <person name="Gonzalez J."/>
            <person name="Henrissat B."/>
            <person name="Kuo A."/>
            <person name="Liang C."/>
            <person name="Lipzen A."/>
            <person name="Lutzoni F."/>
            <person name="Magnuson J."/>
            <person name="Mondo S."/>
            <person name="Nolan M."/>
            <person name="Ohm R."/>
            <person name="Pangilinan J."/>
            <person name="Park H.-J."/>
            <person name="Ramirez L."/>
            <person name="Alfaro M."/>
            <person name="Sun H."/>
            <person name="Tritt A."/>
            <person name="Yoshinaga Y."/>
            <person name="Zwiers L.-H."/>
            <person name="Turgeon B."/>
            <person name="Goodwin S."/>
            <person name="Spatafora J."/>
            <person name="Crous P."/>
            <person name="Grigoriev I."/>
        </authorList>
    </citation>
    <scope>NUCLEOTIDE SEQUENCE</scope>
    <source>
        <strain evidence="5">CBS 107.79</strain>
    </source>
</reference>
<dbReference type="Pfam" id="PF11951">
    <property type="entry name" value="Fungal_trans_2"/>
    <property type="match status" value="1"/>
</dbReference>
<dbReference type="SMART" id="SM00066">
    <property type="entry name" value="GAL4"/>
    <property type="match status" value="1"/>
</dbReference>
<dbReference type="PANTHER" id="PTHR38791">
    <property type="entry name" value="ZN(II)2CYS6 TRANSCRIPTION FACTOR (EUROFUNG)-RELATED-RELATED"/>
    <property type="match status" value="1"/>
</dbReference>
<dbReference type="PROSITE" id="PS00463">
    <property type="entry name" value="ZN2_CY6_FUNGAL_1"/>
    <property type="match status" value="1"/>
</dbReference>
<proteinExistence type="predicted"/>
<keyword evidence="6" id="KW-1185">Reference proteome</keyword>
<dbReference type="OrthoDB" id="5429770at2759"/>
<gene>
    <name evidence="5" type="ORF">BU23DRAFT_180604</name>
</gene>
<dbReference type="EMBL" id="ML976693">
    <property type="protein sequence ID" value="KAF1971377.1"/>
    <property type="molecule type" value="Genomic_DNA"/>
</dbReference>
<dbReference type="Gene3D" id="4.10.240.10">
    <property type="entry name" value="Zn(2)-C6 fungal-type DNA-binding domain"/>
    <property type="match status" value="1"/>
</dbReference>
<dbReference type="Pfam" id="PF00172">
    <property type="entry name" value="Zn_clus"/>
    <property type="match status" value="1"/>
</dbReference>
<name>A0A6A5VDS4_9PLEO</name>
<feature type="region of interest" description="Disordered" evidence="3">
    <location>
        <begin position="87"/>
        <end position="118"/>
    </location>
</feature>
<evidence type="ECO:0000313" key="6">
    <source>
        <dbReference type="Proteomes" id="UP000800036"/>
    </source>
</evidence>
<dbReference type="InterPro" id="IPR036864">
    <property type="entry name" value="Zn2-C6_fun-type_DNA-bd_sf"/>
</dbReference>
<dbReference type="InterPro" id="IPR053175">
    <property type="entry name" value="DHMBA_Reg_Transcription_Factor"/>
</dbReference>
<dbReference type="SUPFAM" id="SSF57701">
    <property type="entry name" value="Zn2/Cys6 DNA-binding domain"/>
    <property type="match status" value="1"/>
</dbReference>
<evidence type="ECO:0000313" key="5">
    <source>
        <dbReference type="EMBL" id="KAF1971377.1"/>
    </source>
</evidence>
<feature type="compositionally biased region" description="Polar residues" evidence="3">
    <location>
        <begin position="89"/>
        <end position="110"/>
    </location>
</feature>
<feature type="domain" description="Zn(2)-C6 fungal-type" evidence="4">
    <location>
        <begin position="10"/>
        <end position="38"/>
    </location>
</feature>
<keyword evidence="2" id="KW-0175">Coiled coil</keyword>
<dbReference type="AlphaFoldDB" id="A0A6A5VDS4"/>
<dbReference type="CDD" id="cd00067">
    <property type="entry name" value="GAL4"/>
    <property type="match status" value="1"/>
</dbReference>
<dbReference type="PANTHER" id="PTHR38791:SF5">
    <property type="entry name" value="TRANSCRIPTION FACTOR DBAG-RELATED"/>
    <property type="match status" value="1"/>
</dbReference>
<dbReference type="GO" id="GO:0000981">
    <property type="term" value="F:DNA-binding transcription factor activity, RNA polymerase II-specific"/>
    <property type="evidence" value="ECO:0007669"/>
    <property type="project" value="InterPro"/>
</dbReference>
<organism evidence="5 6">
    <name type="scientific">Bimuria novae-zelandiae CBS 107.79</name>
    <dbReference type="NCBI Taxonomy" id="1447943"/>
    <lineage>
        <taxon>Eukaryota</taxon>
        <taxon>Fungi</taxon>
        <taxon>Dikarya</taxon>
        <taxon>Ascomycota</taxon>
        <taxon>Pezizomycotina</taxon>
        <taxon>Dothideomycetes</taxon>
        <taxon>Pleosporomycetidae</taxon>
        <taxon>Pleosporales</taxon>
        <taxon>Massarineae</taxon>
        <taxon>Didymosphaeriaceae</taxon>
        <taxon>Bimuria</taxon>
    </lineage>
</organism>
<dbReference type="InterPro" id="IPR021858">
    <property type="entry name" value="Fun_TF"/>
</dbReference>
<evidence type="ECO:0000259" key="4">
    <source>
        <dbReference type="PROSITE" id="PS50048"/>
    </source>
</evidence>
<evidence type="ECO:0000256" key="3">
    <source>
        <dbReference type="SAM" id="MobiDB-lite"/>
    </source>
</evidence>
<evidence type="ECO:0000256" key="1">
    <source>
        <dbReference type="ARBA" id="ARBA00023242"/>
    </source>
</evidence>
<protein>
    <recommendedName>
        <fullName evidence="4">Zn(2)-C6 fungal-type domain-containing protein</fullName>
    </recommendedName>
</protein>
<dbReference type="PROSITE" id="PS50048">
    <property type="entry name" value="ZN2_CY6_FUNGAL_2"/>
    <property type="match status" value="1"/>
</dbReference>
<evidence type="ECO:0000256" key="2">
    <source>
        <dbReference type="SAM" id="Coils"/>
    </source>
</evidence>
<keyword evidence="1" id="KW-0539">Nucleus</keyword>